<dbReference type="InterPro" id="IPR027417">
    <property type="entry name" value="P-loop_NTPase"/>
</dbReference>
<evidence type="ECO:0000313" key="1">
    <source>
        <dbReference type="EMBL" id="OGD74587.1"/>
    </source>
</evidence>
<dbReference type="GO" id="GO:0009236">
    <property type="term" value="P:cobalamin biosynthetic process"/>
    <property type="evidence" value="ECO:0007669"/>
    <property type="project" value="InterPro"/>
</dbReference>
<dbReference type="PANTHER" id="PTHR46638:SF1">
    <property type="entry name" value="CORRINOID ADENOSYLTRANSFERASE"/>
    <property type="match status" value="1"/>
</dbReference>
<gene>
    <name evidence="1" type="ORF">A2228_03885</name>
</gene>
<dbReference type="Pfam" id="PF02572">
    <property type="entry name" value="CobA_CobO_BtuR"/>
    <property type="match status" value="1"/>
</dbReference>
<dbReference type="InterPro" id="IPR003724">
    <property type="entry name" value="CblAdoTrfase_CobA"/>
</dbReference>
<dbReference type="SUPFAM" id="SSF52540">
    <property type="entry name" value="P-loop containing nucleoside triphosphate hydrolases"/>
    <property type="match status" value="1"/>
</dbReference>
<name>A0A1F5F4L3_9BACT</name>
<organism evidence="1 2">
    <name type="scientific">Candidatus Collierbacteria bacterium RIFOXYA2_FULL_46_10</name>
    <dbReference type="NCBI Taxonomy" id="1817726"/>
    <lineage>
        <taxon>Bacteria</taxon>
        <taxon>Candidatus Collieribacteriota</taxon>
    </lineage>
</organism>
<comment type="caution">
    <text evidence="1">The sequence shown here is derived from an EMBL/GenBank/DDBJ whole genome shotgun (WGS) entry which is preliminary data.</text>
</comment>
<dbReference type="GO" id="GO:0005524">
    <property type="term" value="F:ATP binding"/>
    <property type="evidence" value="ECO:0007669"/>
    <property type="project" value="InterPro"/>
</dbReference>
<protein>
    <recommendedName>
        <fullName evidence="3">Cob(I)yrinic acid a,c-diamide adenosyltransferase</fullName>
    </recommendedName>
</protein>
<dbReference type="PANTHER" id="PTHR46638">
    <property type="entry name" value="CORRINOID ADENOSYLTRANSFERASE"/>
    <property type="match status" value="1"/>
</dbReference>
<dbReference type="Proteomes" id="UP000176191">
    <property type="component" value="Unassembled WGS sequence"/>
</dbReference>
<dbReference type="GO" id="GO:0008817">
    <property type="term" value="F:corrinoid adenosyltransferase activity"/>
    <property type="evidence" value="ECO:0007669"/>
    <property type="project" value="InterPro"/>
</dbReference>
<reference evidence="1 2" key="1">
    <citation type="journal article" date="2016" name="Nat. Commun.">
        <title>Thousands of microbial genomes shed light on interconnected biogeochemical processes in an aquifer system.</title>
        <authorList>
            <person name="Anantharaman K."/>
            <person name="Brown C.T."/>
            <person name="Hug L.A."/>
            <person name="Sharon I."/>
            <person name="Castelle C.J."/>
            <person name="Probst A.J."/>
            <person name="Thomas B.C."/>
            <person name="Singh A."/>
            <person name="Wilkins M.J."/>
            <person name="Karaoz U."/>
            <person name="Brodie E.L."/>
            <person name="Williams K.H."/>
            <person name="Hubbard S.S."/>
            <person name="Banfield J.F."/>
        </authorList>
    </citation>
    <scope>NUCLEOTIDE SEQUENCE [LARGE SCALE GENOMIC DNA]</scope>
</reference>
<evidence type="ECO:0008006" key="3">
    <source>
        <dbReference type="Google" id="ProtNLM"/>
    </source>
</evidence>
<accession>A0A1F5F4L3</accession>
<dbReference type="Gene3D" id="3.40.50.300">
    <property type="entry name" value="P-loop containing nucleotide triphosphate hydrolases"/>
    <property type="match status" value="1"/>
</dbReference>
<evidence type="ECO:0000313" key="2">
    <source>
        <dbReference type="Proteomes" id="UP000176191"/>
    </source>
</evidence>
<dbReference type="AlphaFoldDB" id="A0A1F5F4L3"/>
<dbReference type="EMBL" id="MFAK01000032">
    <property type="protein sequence ID" value="OGD74587.1"/>
    <property type="molecule type" value="Genomic_DNA"/>
</dbReference>
<dbReference type="PIRSF" id="PIRSF015617">
    <property type="entry name" value="Adensltrnsf_CobA"/>
    <property type="match status" value="1"/>
</dbReference>
<proteinExistence type="predicted"/>
<sequence>MKQGLIYVFTGEGKGKTSAAVGIAVRAALRGMKVAIVQWYKEERWPIAEHKLGEKFGNIQVYPMGAGFYQLPSDHAMPEEHQQAARGAYQKAEELVGKVEVLILDEVCNAIGDKLVTEELVIKLLEQRGETHVILTGRGLTEKIKDMADLVTECTKIKHPFDTGRMAIAGLDF</sequence>